<accession>A0A260U0M1</accession>
<dbReference type="CDD" id="cd12952">
    <property type="entry name" value="MMP_ACEL2062"/>
    <property type="match status" value="1"/>
</dbReference>
<dbReference type="EMBL" id="CP015220">
    <property type="protein sequence ID" value="AMY22674.1"/>
    <property type="molecule type" value="Genomic_DNA"/>
</dbReference>
<dbReference type="Gene3D" id="3.30.2010.20">
    <property type="match status" value="1"/>
</dbReference>
<dbReference type="PATRIC" id="fig|1653479.3.peg.1381"/>
<dbReference type="SUPFAM" id="SSF55486">
    <property type="entry name" value="Metalloproteases ('zincins'), catalytic domain"/>
    <property type="match status" value="1"/>
</dbReference>
<name>A0A143QIB1_RHOFA</name>
<dbReference type="KEGG" id="rhs:A3Q41_01366"/>
<protein>
    <recommendedName>
        <fullName evidence="3">Metallopeptidase family protein</fullName>
    </recommendedName>
</protein>
<dbReference type="OrthoDB" id="9806895at2"/>
<evidence type="ECO:0000313" key="1">
    <source>
        <dbReference type="EMBL" id="AMY22674.1"/>
    </source>
</evidence>
<evidence type="ECO:0000313" key="2">
    <source>
        <dbReference type="Proteomes" id="UP000076038"/>
    </source>
</evidence>
<dbReference type="Pfam" id="PF06262">
    <property type="entry name" value="Zincin_1"/>
    <property type="match status" value="1"/>
</dbReference>
<proteinExistence type="predicted"/>
<dbReference type="InterPro" id="IPR010428">
    <property type="entry name" value="Zincin_1"/>
</dbReference>
<dbReference type="InterPro" id="IPR038555">
    <property type="entry name" value="Zincin_1_sf"/>
</dbReference>
<dbReference type="GeneID" id="93551402"/>
<reference evidence="2" key="2">
    <citation type="submission" date="2016-04" db="EMBL/GenBank/DDBJ databases">
        <title>Complete Genome and Plasmid Sequences for Rhodococcus fascians D188 and Draft Sequences for Rhodococcus spp. Isolates PBTS 1 and PBTS 2.</title>
        <authorList>
            <person name="Stamer R."/>
            <person name="Vereecke D."/>
            <person name="Zhang Y."/>
            <person name="Schilkey F."/>
            <person name="Devitt N."/>
            <person name="Randall J."/>
        </authorList>
    </citation>
    <scope>NUCLEOTIDE SEQUENCE [LARGE SCALE GENOMIC DNA]</scope>
    <source>
        <strain evidence="2">PBTS2</strain>
    </source>
</reference>
<organism evidence="1 2">
    <name type="scientific">Rhodococcoides fascians</name>
    <name type="common">Rhodococcus fascians</name>
    <dbReference type="NCBI Taxonomy" id="1828"/>
    <lineage>
        <taxon>Bacteria</taxon>
        <taxon>Bacillati</taxon>
        <taxon>Actinomycetota</taxon>
        <taxon>Actinomycetes</taxon>
        <taxon>Mycobacteriales</taxon>
        <taxon>Nocardiaceae</taxon>
        <taxon>Rhodococcoides</taxon>
    </lineage>
</organism>
<keyword evidence="2" id="KW-1185">Reference proteome</keyword>
<reference evidence="1 2" key="1">
    <citation type="journal article" date="2016" name="Genome Announc.">
        <title>Complete Genome and Plasmid Sequences for Rhodococcus fascians D188 and Draft Sequences for Rhodococcus Isolates PBTS 1 and PBTS 2.</title>
        <authorList>
            <person name="Stamler R.A."/>
            <person name="Vereecke D."/>
            <person name="Zhang Y."/>
            <person name="Schilkey F."/>
            <person name="Devitt N."/>
            <person name="Randall J.J."/>
        </authorList>
    </citation>
    <scope>NUCLEOTIDE SEQUENCE [LARGE SCALE GENOMIC DNA]</scope>
    <source>
        <strain evidence="1 2">PBTS2</strain>
    </source>
</reference>
<dbReference type="AlphaFoldDB" id="A0A143QIB1"/>
<dbReference type="Proteomes" id="UP000076038">
    <property type="component" value="Chromosome"/>
</dbReference>
<sequence length="110" mass="12645">MTRVDFEEAVSDALDTLPRELTDFMNNVVVLVEEEHPTEDILGLYEGIALTERYEYSGHLPDVITIYRKPILDMVDDEHEARREIAITVAHEIGHHFGIDDERLHQLGFG</sequence>
<evidence type="ECO:0008006" key="3">
    <source>
        <dbReference type="Google" id="ProtNLM"/>
    </source>
</evidence>
<gene>
    <name evidence="1" type="ORF">A3Q41_01366</name>
</gene>
<accession>A0A143QIB1</accession>
<dbReference type="RefSeq" id="WP_027494838.1">
    <property type="nucleotide sequence ID" value="NZ_CAKKLU010000045.1"/>
</dbReference>